<evidence type="ECO:0000256" key="1">
    <source>
        <dbReference type="SAM" id="MobiDB-lite"/>
    </source>
</evidence>
<name>A0A392VWS6_9FABA</name>
<keyword evidence="3" id="KW-1185">Reference proteome</keyword>
<organism evidence="2 3">
    <name type="scientific">Trifolium medium</name>
    <dbReference type="NCBI Taxonomy" id="97028"/>
    <lineage>
        <taxon>Eukaryota</taxon>
        <taxon>Viridiplantae</taxon>
        <taxon>Streptophyta</taxon>
        <taxon>Embryophyta</taxon>
        <taxon>Tracheophyta</taxon>
        <taxon>Spermatophyta</taxon>
        <taxon>Magnoliopsida</taxon>
        <taxon>eudicotyledons</taxon>
        <taxon>Gunneridae</taxon>
        <taxon>Pentapetalae</taxon>
        <taxon>rosids</taxon>
        <taxon>fabids</taxon>
        <taxon>Fabales</taxon>
        <taxon>Fabaceae</taxon>
        <taxon>Papilionoideae</taxon>
        <taxon>50 kb inversion clade</taxon>
        <taxon>NPAAA clade</taxon>
        <taxon>Hologalegina</taxon>
        <taxon>IRL clade</taxon>
        <taxon>Trifolieae</taxon>
        <taxon>Trifolium</taxon>
    </lineage>
</organism>
<feature type="non-terminal residue" evidence="2">
    <location>
        <position position="37"/>
    </location>
</feature>
<sequence length="37" mass="4316">MVNSLDEREEQEDHGIEDCLQQLESSRVDESPKVEKL</sequence>
<feature type="region of interest" description="Disordered" evidence="1">
    <location>
        <begin position="1"/>
        <end position="37"/>
    </location>
</feature>
<dbReference type="Proteomes" id="UP000265520">
    <property type="component" value="Unassembled WGS sequence"/>
</dbReference>
<dbReference type="AlphaFoldDB" id="A0A392VWS6"/>
<protein>
    <submittedName>
        <fullName evidence="2">Uncharacterized protein</fullName>
    </submittedName>
</protein>
<evidence type="ECO:0000313" key="2">
    <source>
        <dbReference type="EMBL" id="MCI91135.1"/>
    </source>
</evidence>
<accession>A0A392VWS6</accession>
<proteinExistence type="predicted"/>
<reference evidence="2 3" key="1">
    <citation type="journal article" date="2018" name="Front. Plant Sci.">
        <title>Red Clover (Trifolium pratense) and Zigzag Clover (T. medium) - A Picture of Genomic Similarities and Differences.</title>
        <authorList>
            <person name="Dluhosova J."/>
            <person name="Istvanek J."/>
            <person name="Nedelnik J."/>
            <person name="Repkova J."/>
        </authorList>
    </citation>
    <scope>NUCLEOTIDE SEQUENCE [LARGE SCALE GENOMIC DNA]</scope>
    <source>
        <strain evidence="3">cv. 10/8</strain>
        <tissue evidence="2">Leaf</tissue>
    </source>
</reference>
<feature type="compositionally biased region" description="Basic and acidic residues" evidence="1">
    <location>
        <begin position="26"/>
        <end position="37"/>
    </location>
</feature>
<evidence type="ECO:0000313" key="3">
    <source>
        <dbReference type="Proteomes" id="UP000265520"/>
    </source>
</evidence>
<dbReference type="EMBL" id="LXQA011263666">
    <property type="protein sequence ID" value="MCI91135.1"/>
    <property type="molecule type" value="Genomic_DNA"/>
</dbReference>
<comment type="caution">
    <text evidence="2">The sequence shown here is derived from an EMBL/GenBank/DDBJ whole genome shotgun (WGS) entry which is preliminary data.</text>
</comment>